<protein>
    <submittedName>
        <fullName evidence="1">Uncharacterized protein</fullName>
    </submittedName>
</protein>
<accession>A0A6M3JRK3</accession>
<evidence type="ECO:0000313" key="1">
    <source>
        <dbReference type="EMBL" id="QJA71702.1"/>
    </source>
</evidence>
<name>A0A6M3JRK3_9ZZZZ</name>
<sequence length="82" mass="9872">MKKVIRTKKPSLAQLHRMVFNLQEKFHKNVSMHIEYATWYEGEITSWCYIEDINVSTHKIGWEAIQDWYFKCMEMPNEATTS</sequence>
<dbReference type="AlphaFoldDB" id="A0A6M3JRK3"/>
<gene>
    <name evidence="1" type="ORF">MM415A03092_0002</name>
</gene>
<organism evidence="1">
    <name type="scientific">viral metagenome</name>
    <dbReference type="NCBI Taxonomy" id="1070528"/>
    <lineage>
        <taxon>unclassified sequences</taxon>
        <taxon>metagenomes</taxon>
        <taxon>organismal metagenomes</taxon>
    </lineage>
</organism>
<proteinExistence type="predicted"/>
<reference evidence="1" key="1">
    <citation type="submission" date="2020-03" db="EMBL/GenBank/DDBJ databases">
        <title>The deep terrestrial virosphere.</title>
        <authorList>
            <person name="Holmfeldt K."/>
            <person name="Nilsson E."/>
            <person name="Simone D."/>
            <person name="Lopez-Fernandez M."/>
            <person name="Wu X."/>
            <person name="de Brujin I."/>
            <person name="Lundin D."/>
            <person name="Andersson A."/>
            <person name="Bertilsson S."/>
            <person name="Dopson M."/>
        </authorList>
    </citation>
    <scope>NUCLEOTIDE SEQUENCE</scope>
    <source>
        <strain evidence="1">MM415A03092</strain>
    </source>
</reference>
<dbReference type="EMBL" id="MT141893">
    <property type="protein sequence ID" value="QJA71702.1"/>
    <property type="molecule type" value="Genomic_DNA"/>
</dbReference>